<accession>A0ABV8PSK0</accession>
<evidence type="ECO:0000313" key="2">
    <source>
        <dbReference type="EMBL" id="MFC4221670.1"/>
    </source>
</evidence>
<dbReference type="RefSeq" id="WP_379766730.1">
    <property type="nucleotide sequence ID" value="NZ_JBHSCL010000009.1"/>
</dbReference>
<feature type="transmembrane region" description="Helical" evidence="1">
    <location>
        <begin position="42"/>
        <end position="60"/>
    </location>
</feature>
<dbReference type="InterPro" id="IPR046166">
    <property type="entry name" value="DUF6168"/>
</dbReference>
<comment type="caution">
    <text evidence="2">The sequence shown here is derived from an EMBL/GenBank/DDBJ whole genome shotgun (WGS) entry which is preliminary data.</text>
</comment>
<name>A0ABV8PSK0_9FLAO</name>
<keyword evidence="1" id="KW-0812">Transmembrane</keyword>
<dbReference type="EMBL" id="JBHSCL010000009">
    <property type="protein sequence ID" value="MFC4221670.1"/>
    <property type="molecule type" value="Genomic_DNA"/>
</dbReference>
<organism evidence="2 3">
    <name type="scientific">Flagellimonas marina</name>
    <dbReference type="NCBI Taxonomy" id="1775168"/>
    <lineage>
        <taxon>Bacteria</taxon>
        <taxon>Pseudomonadati</taxon>
        <taxon>Bacteroidota</taxon>
        <taxon>Flavobacteriia</taxon>
        <taxon>Flavobacteriales</taxon>
        <taxon>Flavobacteriaceae</taxon>
        <taxon>Flagellimonas</taxon>
    </lineage>
</organism>
<keyword evidence="1" id="KW-1133">Transmembrane helix</keyword>
<protein>
    <submittedName>
        <fullName evidence="2">DUF6168 family protein</fullName>
    </submittedName>
</protein>
<feature type="transmembrane region" description="Helical" evidence="1">
    <location>
        <begin position="104"/>
        <end position="122"/>
    </location>
</feature>
<evidence type="ECO:0000256" key="1">
    <source>
        <dbReference type="SAM" id="Phobius"/>
    </source>
</evidence>
<dbReference type="Pfam" id="PF19665">
    <property type="entry name" value="DUF6168"/>
    <property type="match status" value="1"/>
</dbReference>
<sequence length="135" mass="15609">MLKRNLFARFILLLLPLLLLAFVVHLVVLSSKDLPLFGNLIIRSYVINGVLAIVIFGLLFRFRERLKNQIGFLFMAGSLVKFVFFFVFFYPAYSRDGDMSGQEFAAFFVPYAIALFLETFYASRMLKILEESPED</sequence>
<dbReference type="Proteomes" id="UP001595841">
    <property type="component" value="Unassembled WGS sequence"/>
</dbReference>
<keyword evidence="3" id="KW-1185">Reference proteome</keyword>
<evidence type="ECO:0000313" key="3">
    <source>
        <dbReference type="Proteomes" id="UP001595841"/>
    </source>
</evidence>
<gene>
    <name evidence="2" type="ORF">ACFOWS_16070</name>
</gene>
<proteinExistence type="predicted"/>
<reference evidence="3" key="1">
    <citation type="journal article" date="2019" name="Int. J. Syst. Evol. Microbiol.">
        <title>The Global Catalogue of Microorganisms (GCM) 10K type strain sequencing project: providing services to taxonomists for standard genome sequencing and annotation.</title>
        <authorList>
            <consortium name="The Broad Institute Genomics Platform"/>
            <consortium name="The Broad Institute Genome Sequencing Center for Infectious Disease"/>
            <person name="Wu L."/>
            <person name="Ma J."/>
        </authorList>
    </citation>
    <scope>NUCLEOTIDE SEQUENCE [LARGE SCALE GENOMIC DNA]</scope>
    <source>
        <strain evidence="3">CGMCC 1.15774</strain>
    </source>
</reference>
<feature type="transmembrane region" description="Helical" evidence="1">
    <location>
        <begin position="72"/>
        <end position="92"/>
    </location>
</feature>
<keyword evidence="1" id="KW-0472">Membrane</keyword>